<comment type="subcellular location">
    <subcellularLocation>
        <location evidence="1 7">Cell membrane</location>
        <topology evidence="1 7">Multi-pass membrane protein</topology>
    </subcellularLocation>
</comment>
<feature type="domain" description="ABC transmembrane type-1" evidence="8">
    <location>
        <begin position="96"/>
        <end position="303"/>
    </location>
</feature>
<reference evidence="9 10" key="1">
    <citation type="submission" date="2019-04" db="EMBL/GenBank/DDBJ databases">
        <title>Herbidospora sp. NEAU-GS14.nov., a novel actinomycete isolated from soil.</title>
        <authorList>
            <person name="Han L."/>
        </authorList>
    </citation>
    <scope>NUCLEOTIDE SEQUENCE [LARGE SCALE GENOMIC DNA]</scope>
    <source>
        <strain evidence="9 10">NEAU-GS14</strain>
    </source>
</reference>
<feature type="transmembrane region" description="Helical" evidence="7">
    <location>
        <begin position="100"/>
        <end position="121"/>
    </location>
</feature>
<dbReference type="CDD" id="cd06261">
    <property type="entry name" value="TM_PBP2"/>
    <property type="match status" value="1"/>
</dbReference>
<evidence type="ECO:0000256" key="4">
    <source>
        <dbReference type="ARBA" id="ARBA00022692"/>
    </source>
</evidence>
<sequence length="317" mass="34091">MWRFLIRRIVFGIVVLWLVATTVFLLFFAGPADSVARRLAGPRAPIEVVDQIKDTLGLDRPLFTQYLGFLGNLLRGDLGTSFISQTPVSTLILQSLPGTLWLVFGAAVLWMIMGVGGGVVSATKPRSLRDRTLTVLVLAGISLPTFVLGILMIYLALSVFPGTGLQPGPYISPFIDVGAFLSTMVMPWICLAVVQAAVYVRLTRGSMLDTMGEDFIRTARAKGVPERSVTYRHGLRAALTPVITQFGVDVGTLLGGVVVTESVFGLQGIGQLMIRSVRDGDLPVIIGAAIMAAAFIVIANILVDVAYSFLDPRVRLA</sequence>
<evidence type="ECO:0000259" key="8">
    <source>
        <dbReference type="PROSITE" id="PS50928"/>
    </source>
</evidence>
<dbReference type="Pfam" id="PF19300">
    <property type="entry name" value="BPD_transp_1_N"/>
    <property type="match status" value="1"/>
</dbReference>
<dbReference type="PANTHER" id="PTHR43163:SF6">
    <property type="entry name" value="DIPEPTIDE TRANSPORT SYSTEM PERMEASE PROTEIN DPPB-RELATED"/>
    <property type="match status" value="1"/>
</dbReference>
<name>A0A4U3MCQ1_9ACTN</name>
<keyword evidence="3" id="KW-1003">Cell membrane</keyword>
<protein>
    <submittedName>
        <fullName evidence="9">ABC transporter permease</fullName>
    </submittedName>
</protein>
<dbReference type="EMBL" id="SZQA01000017">
    <property type="protein sequence ID" value="TKK87098.1"/>
    <property type="molecule type" value="Genomic_DNA"/>
</dbReference>
<gene>
    <name evidence="9" type="ORF">FDA94_18380</name>
</gene>
<feature type="transmembrane region" description="Helical" evidence="7">
    <location>
        <begin position="9"/>
        <end position="29"/>
    </location>
</feature>
<evidence type="ECO:0000313" key="9">
    <source>
        <dbReference type="EMBL" id="TKK87098.1"/>
    </source>
</evidence>
<dbReference type="OrthoDB" id="9778910at2"/>
<evidence type="ECO:0000256" key="2">
    <source>
        <dbReference type="ARBA" id="ARBA00022448"/>
    </source>
</evidence>
<dbReference type="InterPro" id="IPR000515">
    <property type="entry name" value="MetI-like"/>
</dbReference>
<evidence type="ECO:0000256" key="7">
    <source>
        <dbReference type="RuleBase" id="RU363032"/>
    </source>
</evidence>
<dbReference type="PANTHER" id="PTHR43163">
    <property type="entry name" value="DIPEPTIDE TRANSPORT SYSTEM PERMEASE PROTEIN DPPB-RELATED"/>
    <property type="match status" value="1"/>
</dbReference>
<evidence type="ECO:0000256" key="5">
    <source>
        <dbReference type="ARBA" id="ARBA00022989"/>
    </source>
</evidence>
<dbReference type="GO" id="GO:0005886">
    <property type="term" value="C:plasma membrane"/>
    <property type="evidence" value="ECO:0007669"/>
    <property type="project" value="UniProtKB-SubCell"/>
</dbReference>
<keyword evidence="5 7" id="KW-1133">Transmembrane helix</keyword>
<dbReference type="GO" id="GO:0071916">
    <property type="term" value="F:dipeptide transmembrane transporter activity"/>
    <property type="evidence" value="ECO:0007669"/>
    <property type="project" value="TreeGrafter"/>
</dbReference>
<evidence type="ECO:0000256" key="6">
    <source>
        <dbReference type="ARBA" id="ARBA00023136"/>
    </source>
</evidence>
<comment type="similarity">
    <text evidence="7">Belongs to the binding-protein-dependent transport system permease family.</text>
</comment>
<comment type="caution">
    <text evidence="9">The sequence shown here is derived from an EMBL/GenBank/DDBJ whole genome shotgun (WGS) entry which is preliminary data.</text>
</comment>
<organism evidence="9 10">
    <name type="scientific">Herbidospora galbida</name>
    <dbReference type="NCBI Taxonomy" id="2575442"/>
    <lineage>
        <taxon>Bacteria</taxon>
        <taxon>Bacillati</taxon>
        <taxon>Actinomycetota</taxon>
        <taxon>Actinomycetes</taxon>
        <taxon>Streptosporangiales</taxon>
        <taxon>Streptosporangiaceae</taxon>
        <taxon>Herbidospora</taxon>
    </lineage>
</organism>
<keyword evidence="2 7" id="KW-0813">Transport</keyword>
<evidence type="ECO:0000256" key="3">
    <source>
        <dbReference type="ARBA" id="ARBA00022475"/>
    </source>
</evidence>
<dbReference type="Pfam" id="PF00528">
    <property type="entry name" value="BPD_transp_1"/>
    <property type="match status" value="1"/>
</dbReference>
<keyword evidence="6 7" id="KW-0472">Membrane</keyword>
<dbReference type="AlphaFoldDB" id="A0A4U3MCQ1"/>
<dbReference type="RefSeq" id="WP_137248302.1">
    <property type="nucleotide sequence ID" value="NZ_SZQA01000017.1"/>
</dbReference>
<dbReference type="InterPro" id="IPR045621">
    <property type="entry name" value="BPD_transp_1_N"/>
</dbReference>
<evidence type="ECO:0000256" key="1">
    <source>
        <dbReference type="ARBA" id="ARBA00004651"/>
    </source>
</evidence>
<accession>A0A4U3MCQ1</accession>
<dbReference type="SUPFAM" id="SSF161098">
    <property type="entry name" value="MetI-like"/>
    <property type="match status" value="1"/>
</dbReference>
<dbReference type="PROSITE" id="PS50928">
    <property type="entry name" value="ABC_TM1"/>
    <property type="match status" value="1"/>
</dbReference>
<proteinExistence type="inferred from homology"/>
<dbReference type="Proteomes" id="UP000308705">
    <property type="component" value="Unassembled WGS sequence"/>
</dbReference>
<keyword evidence="10" id="KW-1185">Reference proteome</keyword>
<evidence type="ECO:0000313" key="10">
    <source>
        <dbReference type="Proteomes" id="UP000308705"/>
    </source>
</evidence>
<feature type="transmembrane region" description="Helical" evidence="7">
    <location>
        <begin position="133"/>
        <end position="157"/>
    </location>
</feature>
<feature type="transmembrane region" description="Helical" evidence="7">
    <location>
        <begin position="282"/>
        <end position="303"/>
    </location>
</feature>
<feature type="transmembrane region" description="Helical" evidence="7">
    <location>
        <begin position="177"/>
        <end position="200"/>
    </location>
</feature>
<keyword evidence="4 7" id="KW-0812">Transmembrane</keyword>
<dbReference type="Gene3D" id="1.10.3720.10">
    <property type="entry name" value="MetI-like"/>
    <property type="match status" value="1"/>
</dbReference>
<dbReference type="InterPro" id="IPR035906">
    <property type="entry name" value="MetI-like_sf"/>
</dbReference>